<dbReference type="SMART" id="SM00100">
    <property type="entry name" value="cNMP"/>
    <property type="match status" value="1"/>
</dbReference>
<sequence length="163" mass="18551">MSADFNLTEFLSQQYLCESLTIREVQTLLEFTDEVVFKKHAIIADIGEVGEALYFVIAGEAALAFEADGKTTEMAHAKKGELVGEMSFFDREPRSVRLVAKSPDTRLLRLSRTMYQRLRVEHPFIAVNLLEQAIVSLDHLFRRVSKDMATFSRYVTAIKKTSK</sequence>
<dbReference type="Proteomes" id="UP000199648">
    <property type="component" value="Unassembled WGS sequence"/>
</dbReference>
<dbReference type="RefSeq" id="WP_092998111.1">
    <property type="nucleotide sequence ID" value="NZ_FMWD01000008.1"/>
</dbReference>
<evidence type="ECO:0000259" key="1">
    <source>
        <dbReference type="PROSITE" id="PS50042"/>
    </source>
</evidence>
<organism evidence="2 3">
    <name type="scientific">Thiohalomonas denitrificans</name>
    <dbReference type="NCBI Taxonomy" id="415747"/>
    <lineage>
        <taxon>Bacteria</taxon>
        <taxon>Pseudomonadati</taxon>
        <taxon>Pseudomonadota</taxon>
        <taxon>Gammaproteobacteria</taxon>
        <taxon>Thiohalomonadales</taxon>
        <taxon>Thiohalomonadaceae</taxon>
        <taxon>Thiohalomonas</taxon>
    </lineage>
</organism>
<dbReference type="OrthoDB" id="8565101at2"/>
<evidence type="ECO:0000313" key="2">
    <source>
        <dbReference type="EMBL" id="SCZ64586.1"/>
    </source>
</evidence>
<dbReference type="STRING" id="415747.SAMN03097708_02662"/>
<feature type="domain" description="Cyclic nucleotide-binding" evidence="1">
    <location>
        <begin position="16"/>
        <end position="118"/>
    </location>
</feature>
<gene>
    <name evidence="2" type="ORF">SAMN03097708_02662</name>
</gene>
<dbReference type="InterPro" id="IPR000595">
    <property type="entry name" value="cNMP-bd_dom"/>
</dbReference>
<dbReference type="PROSITE" id="PS50042">
    <property type="entry name" value="CNMP_BINDING_3"/>
    <property type="match status" value="1"/>
</dbReference>
<reference evidence="2 3" key="1">
    <citation type="submission" date="2016-10" db="EMBL/GenBank/DDBJ databases">
        <authorList>
            <person name="de Groot N.N."/>
        </authorList>
    </citation>
    <scope>NUCLEOTIDE SEQUENCE [LARGE SCALE GENOMIC DNA]</scope>
    <source>
        <strain evidence="2 3">HLD2</strain>
    </source>
</reference>
<dbReference type="AlphaFoldDB" id="A0A1G5QSE3"/>
<proteinExistence type="predicted"/>
<dbReference type="EMBL" id="FMWD01000008">
    <property type="protein sequence ID" value="SCZ64586.1"/>
    <property type="molecule type" value="Genomic_DNA"/>
</dbReference>
<evidence type="ECO:0000313" key="3">
    <source>
        <dbReference type="Proteomes" id="UP000199648"/>
    </source>
</evidence>
<dbReference type="Pfam" id="PF00027">
    <property type="entry name" value="cNMP_binding"/>
    <property type="match status" value="1"/>
</dbReference>
<protein>
    <submittedName>
        <fullName evidence="2">Cyclic nucleotide-binding domain-containing protein</fullName>
    </submittedName>
</protein>
<dbReference type="InterPro" id="IPR014710">
    <property type="entry name" value="RmlC-like_jellyroll"/>
</dbReference>
<accession>A0A1G5QSE3</accession>
<dbReference type="Gene3D" id="2.60.120.10">
    <property type="entry name" value="Jelly Rolls"/>
    <property type="match status" value="1"/>
</dbReference>
<dbReference type="SUPFAM" id="SSF51206">
    <property type="entry name" value="cAMP-binding domain-like"/>
    <property type="match status" value="1"/>
</dbReference>
<keyword evidence="3" id="KW-1185">Reference proteome</keyword>
<name>A0A1G5QSE3_9GAMM</name>
<dbReference type="InterPro" id="IPR018490">
    <property type="entry name" value="cNMP-bd_dom_sf"/>
</dbReference>
<dbReference type="CDD" id="cd00038">
    <property type="entry name" value="CAP_ED"/>
    <property type="match status" value="1"/>
</dbReference>